<gene>
    <name evidence="1" type="ORF">FRZ06_13490</name>
</gene>
<evidence type="ECO:0000313" key="1">
    <source>
        <dbReference type="EMBL" id="QOX64282.1"/>
    </source>
</evidence>
<proteinExistence type="predicted"/>
<protein>
    <submittedName>
        <fullName evidence="1">Helix-turn-helix domain-containing protein</fullName>
    </submittedName>
</protein>
<reference evidence="1" key="1">
    <citation type="submission" date="2019-08" db="EMBL/GenBank/DDBJ databases">
        <title>Genome sequence of Clostridiales bacterium MT110.</title>
        <authorList>
            <person name="Cao J."/>
        </authorList>
    </citation>
    <scope>NUCLEOTIDE SEQUENCE</scope>
    <source>
        <strain evidence="1">MT110</strain>
    </source>
</reference>
<accession>A0ACD1ACJ8</accession>
<name>A0ACD1ACJ8_9FIRM</name>
<dbReference type="Proteomes" id="UP000594014">
    <property type="component" value="Chromosome"/>
</dbReference>
<keyword evidence="2" id="KW-1185">Reference proteome</keyword>
<dbReference type="EMBL" id="CP042469">
    <property type="protein sequence ID" value="QOX64282.1"/>
    <property type="molecule type" value="Genomic_DNA"/>
</dbReference>
<evidence type="ECO:0000313" key="2">
    <source>
        <dbReference type="Proteomes" id="UP000594014"/>
    </source>
</evidence>
<organism evidence="1 2">
    <name type="scientific">Anoxybacterium hadale</name>
    <dbReference type="NCBI Taxonomy" id="3408580"/>
    <lineage>
        <taxon>Bacteria</taxon>
        <taxon>Bacillati</taxon>
        <taxon>Bacillota</taxon>
        <taxon>Clostridia</taxon>
        <taxon>Peptostreptococcales</taxon>
        <taxon>Anaerovoracaceae</taxon>
        <taxon>Anoxybacterium</taxon>
    </lineage>
</organism>
<sequence length="150" mass="17267">MNRNEFIKKADDKLKLVRTEYGYNQEKMADILGLSKKTLVQIEKGRSSLGWTGAVALCTIFRRSEVLAGTLGGEATDIILALAFEDLEPDYPKTLGGKIWWKTLEESDAFKLQQNIISQHYRILDQNDRRICASFDREMLNGRLEKLRQR</sequence>